<reference evidence="1" key="1">
    <citation type="journal article" date="2013" name="J. Plant Res.">
        <title>Effect of fungi and light on seed germination of three Opuntia species from semiarid lands of central Mexico.</title>
        <authorList>
            <person name="Delgado-Sanchez P."/>
            <person name="Jimenez-Bremont J.F."/>
            <person name="Guerrero-Gonzalez Mde L."/>
            <person name="Flores J."/>
        </authorList>
    </citation>
    <scope>NUCLEOTIDE SEQUENCE</scope>
    <source>
        <tissue evidence="1">Cladode</tissue>
    </source>
</reference>
<sequence>MGTINHATFLQQGCRGKRSTLGMLSRESYITHFGCSCVLKTEDELTTCKLEGVLQDLPHRTGQLRMWLVQVRQLHFLRQQGRSIQRISWSQILNEDHIAALLCHSHEGAVENVGL</sequence>
<name>A0A7C8ZL85_OPUST</name>
<dbReference type="AlphaFoldDB" id="A0A7C8ZL85"/>
<reference evidence="1" key="2">
    <citation type="submission" date="2020-07" db="EMBL/GenBank/DDBJ databases">
        <authorList>
            <person name="Vera ALvarez R."/>
            <person name="Arias-Moreno D.M."/>
            <person name="Jimenez-Jacinto V."/>
            <person name="Jimenez-Bremont J.F."/>
            <person name="Swaminathan K."/>
            <person name="Moose S.P."/>
            <person name="Guerrero-Gonzalez M.L."/>
            <person name="Marino-Ramirez L."/>
            <person name="Landsman D."/>
            <person name="Rodriguez-Kessler M."/>
            <person name="Delgado-Sanchez P."/>
        </authorList>
    </citation>
    <scope>NUCLEOTIDE SEQUENCE</scope>
    <source>
        <tissue evidence="1">Cladode</tissue>
    </source>
</reference>
<evidence type="ECO:0000313" key="1">
    <source>
        <dbReference type="EMBL" id="MBA4644833.1"/>
    </source>
</evidence>
<dbReference type="EMBL" id="GISG01140130">
    <property type="protein sequence ID" value="MBA4644833.1"/>
    <property type="molecule type" value="Transcribed_RNA"/>
</dbReference>
<organism evidence="1">
    <name type="scientific">Opuntia streptacantha</name>
    <name type="common">Prickly pear cactus</name>
    <name type="synonym">Opuntia cardona</name>
    <dbReference type="NCBI Taxonomy" id="393608"/>
    <lineage>
        <taxon>Eukaryota</taxon>
        <taxon>Viridiplantae</taxon>
        <taxon>Streptophyta</taxon>
        <taxon>Embryophyta</taxon>
        <taxon>Tracheophyta</taxon>
        <taxon>Spermatophyta</taxon>
        <taxon>Magnoliopsida</taxon>
        <taxon>eudicotyledons</taxon>
        <taxon>Gunneridae</taxon>
        <taxon>Pentapetalae</taxon>
        <taxon>Caryophyllales</taxon>
        <taxon>Cactineae</taxon>
        <taxon>Cactaceae</taxon>
        <taxon>Opuntioideae</taxon>
        <taxon>Opuntia</taxon>
    </lineage>
</organism>
<proteinExistence type="predicted"/>
<accession>A0A7C8ZL85</accession>
<protein>
    <submittedName>
        <fullName evidence="1">Uncharacterized protein</fullName>
    </submittedName>
</protein>